<keyword evidence="2" id="KW-0012">Acyltransferase</keyword>
<gene>
    <name evidence="2" type="primary">bltD</name>
    <name evidence="2" type="ORF">NCTC10172_00726</name>
</gene>
<dbReference type="STRING" id="1408416.GCA_000702765_00076"/>
<dbReference type="CDD" id="cd04301">
    <property type="entry name" value="NAT_SF"/>
    <property type="match status" value="1"/>
</dbReference>
<dbReference type="EC" id="2.3.1.57" evidence="2"/>
<sequence>MEYIEIDKKHPPLEVLNLTLKDNQKAYLDPLPVMLKEYENKDQWKAFSIHLDDECHTTIGFAISGRHGNHNTWIEDLMIDKNYQGKGYGTEAIKHLITFLVDTYHIKHVYLSCCSTNTYAFNIYSKLGFKKTNRVNEYNEDILVYTVK</sequence>
<dbReference type="PROSITE" id="PS51186">
    <property type="entry name" value="GNAT"/>
    <property type="match status" value="1"/>
</dbReference>
<evidence type="ECO:0000259" key="1">
    <source>
        <dbReference type="PROSITE" id="PS51186"/>
    </source>
</evidence>
<dbReference type="AlphaFoldDB" id="A0A449BJR1"/>
<accession>A0A449BJR1</accession>
<reference evidence="2 3" key="1">
    <citation type="submission" date="2019-01" db="EMBL/GenBank/DDBJ databases">
        <authorList>
            <consortium name="Pathogen Informatics"/>
        </authorList>
    </citation>
    <scope>NUCLEOTIDE SEQUENCE [LARGE SCALE GENOMIC DNA]</scope>
    <source>
        <strain evidence="2 3">NCTC10172</strain>
    </source>
</reference>
<dbReference type="PANTHER" id="PTHR43328:SF1">
    <property type="entry name" value="N-ACETYLTRANSFERASE DOMAIN-CONTAINING PROTEIN"/>
    <property type="match status" value="1"/>
</dbReference>
<keyword evidence="3" id="KW-1185">Reference proteome</keyword>
<dbReference type="InterPro" id="IPR016181">
    <property type="entry name" value="Acyl_CoA_acyltransferase"/>
</dbReference>
<keyword evidence="2" id="KW-0808">Transferase</keyword>
<dbReference type="Pfam" id="PF00583">
    <property type="entry name" value="Acetyltransf_1"/>
    <property type="match status" value="1"/>
</dbReference>
<dbReference type="Proteomes" id="UP000290909">
    <property type="component" value="Chromosome"/>
</dbReference>
<dbReference type="RefSeq" id="WP_035368130.1">
    <property type="nucleotide sequence ID" value="NZ_LR215050.1"/>
</dbReference>
<evidence type="ECO:0000313" key="3">
    <source>
        <dbReference type="Proteomes" id="UP000290909"/>
    </source>
</evidence>
<organism evidence="2 3">
    <name type="scientific">Acholeplasma hippikon</name>
    <dbReference type="NCBI Taxonomy" id="264636"/>
    <lineage>
        <taxon>Bacteria</taxon>
        <taxon>Bacillati</taxon>
        <taxon>Mycoplasmatota</taxon>
        <taxon>Mollicutes</taxon>
        <taxon>Acholeplasmatales</taxon>
        <taxon>Acholeplasmataceae</taxon>
        <taxon>Acholeplasma</taxon>
    </lineage>
</organism>
<name>A0A449BJR1_9MOLU</name>
<dbReference type="GO" id="GO:0004145">
    <property type="term" value="F:diamine N-acetyltransferase activity"/>
    <property type="evidence" value="ECO:0007669"/>
    <property type="project" value="UniProtKB-EC"/>
</dbReference>
<dbReference type="KEGG" id="ahk:NCTC10172_00726"/>
<dbReference type="InterPro" id="IPR000182">
    <property type="entry name" value="GNAT_dom"/>
</dbReference>
<dbReference type="EMBL" id="LR215050">
    <property type="protein sequence ID" value="VEU82706.1"/>
    <property type="molecule type" value="Genomic_DNA"/>
</dbReference>
<dbReference type="PANTHER" id="PTHR43328">
    <property type="entry name" value="ACETYLTRANSFERASE-RELATED"/>
    <property type="match status" value="1"/>
</dbReference>
<evidence type="ECO:0000313" key="2">
    <source>
        <dbReference type="EMBL" id="VEU82706.1"/>
    </source>
</evidence>
<proteinExistence type="predicted"/>
<feature type="domain" description="N-acetyltransferase" evidence="1">
    <location>
        <begin position="4"/>
        <end position="148"/>
    </location>
</feature>
<dbReference type="Gene3D" id="3.40.630.30">
    <property type="match status" value="1"/>
</dbReference>
<protein>
    <submittedName>
        <fullName evidence="2">Spermine/spermidine acetyltransferase</fullName>
        <ecNumber evidence="2">2.3.1.57</ecNumber>
    </submittedName>
</protein>
<dbReference type="SUPFAM" id="SSF55729">
    <property type="entry name" value="Acyl-CoA N-acyltransferases (Nat)"/>
    <property type="match status" value="1"/>
</dbReference>